<dbReference type="Gene3D" id="3.30.1240.10">
    <property type="match status" value="1"/>
</dbReference>
<dbReference type="Proteomes" id="UP000483839">
    <property type="component" value="Unassembled WGS sequence"/>
</dbReference>
<dbReference type="Gene3D" id="3.40.50.1000">
    <property type="entry name" value="HAD superfamily/HAD-like"/>
    <property type="match status" value="1"/>
</dbReference>
<dbReference type="RefSeq" id="WP_012658082.1">
    <property type="nucleotide sequence ID" value="NZ_BAABQC010000002.1"/>
</dbReference>
<evidence type="ECO:0000313" key="2">
    <source>
        <dbReference type="Proteomes" id="UP000483839"/>
    </source>
</evidence>
<protein>
    <submittedName>
        <fullName evidence="1">Cof-type HAD-IIB family hydrolase</fullName>
    </submittedName>
</protein>
<dbReference type="SUPFAM" id="SSF56784">
    <property type="entry name" value="HAD-like"/>
    <property type="match status" value="1"/>
</dbReference>
<dbReference type="GO" id="GO:0005829">
    <property type="term" value="C:cytosol"/>
    <property type="evidence" value="ECO:0007669"/>
    <property type="project" value="TreeGrafter"/>
</dbReference>
<dbReference type="NCBIfam" id="TIGR01484">
    <property type="entry name" value="HAD-SF-IIB"/>
    <property type="match status" value="1"/>
</dbReference>
<sequence>MIKLVATDMDGTFLKDDRSYDKERLATLLPKLKEKGILFAVASGRSLLAIDAMFEEFLDQIAVIAENGSLVQYQNKVLFADFLTKEQYVEIADAILANPFYVETGMLFSGQKAAYILKGASQAYIDRMSLFYENVRVISDFDEMDDDAIFKITTTFTGETVLEGSDWLDQRLPYVTAVTTGFESIDIILSEVNKGFGIDHLCQALGITATEVMAFGDNLNDLQMLEYAGTAIATENARPEIKAVADQVIGDCNQESVMAYLEGLV</sequence>
<dbReference type="GO" id="GO:0016791">
    <property type="term" value="F:phosphatase activity"/>
    <property type="evidence" value="ECO:0007669"/>
    <property type="project" value="TreeGrafter"/>
</dbReference>
<dbReference type="AlphaFoldDB" id="A0A2X4HIR3"/>
<dbReference type="InterPro" id="IPR000150">
    <property type="entry name" value="Cof"/>
</dbReference>
<dbReference type="SFLD" id="SFLDG01140">
    <property type="entry name" value="C2.B:_Phosphomannomutase_and_P"/>
    <property type="match status" value="1"/>
</dbReference>
<dbReference type="PANTHER" id="PTHR10000">
    <property type="entry name" value="PHOSPHOSERINE PHOSPHATASE"/>
    <property type="match status" value="1"/>
</dbReference>
<dbReference type="OMA" id="PHNNEEG"/>
<dbReference type="SFLD" id="SFLDS00003">
    <property type="entry name" value="Haloacid_Dehalogenase"/>
    <property type="match status" value="1"/>
</dbReference>
<reference evidence="1 2" key="1">
    <citation type="submission" date="2019-11" db="EMBL/GenBank/DDBJ databases">
        <title>Streptococcus uberis isolated from clinical mastitis cases on a southeastern Queensland dairy.</title>
        <authorList>
            <person name="Workentine M.L."/>
            <person name="Price R."/>
            <person name="Olchowy T."/>
        </authorList>
    </citation>
    <scope>NUCLEOTIDE SEQUENCE [LARGE SCALE GENOMIC DNA]</scope>
    <source>
        <strain evidence="1 2">OLC4459-A17</strain>
    </source>
</reference>
<comment type="caution">
    <text evidence="1">The sequence shown here is derived from an EMBL/GenBank/DDBJ whole genome shotgun (WGS) entry which is preliminary data.</text>
</comment>
<dbReference type="CDD" id="cd07518">
    <property type="entry name" value="HAD_YbiV-Like"/>
    <property type="match status" value="1"/>
</dbReference>
<dbReference type="InterPro" id="IPR006379">
    <property type="entry name" value="HAD-SF_hydro_IIB"/>
</dbReference>
<dbReference type="GO" id="GO:0000287">
    <property type="term" value="F:magnesium ion binding"/>
    <property type="evidence" value="ECO:0007669"/>
    <property type="project" value="TreeGrafter"/>
</dbReference>
<name>A0A2X4HIR3_STRUB</name>
<organism evidence="1 2">
    <name type="scientific">Streptococcus uberis</name>
    <dbReference type="NCBI Taxonomy" id="1349"/>
    <lineage>
        <taxon>Bacteria</taxon>
        <taxon>Bacillati</taxon>
        <taxon>Bacillota</taxon>
        <taxon>Bacilli</taxon>
        <taxon>Lactobacillales</taxon>
        <taxon>Streptococcaceae</taxon>
        <taxon>Streptococcus</taxon>
    </lineage>
</organism>
<accession>A0A2X4HIR3</accession>
<dbReference type="EMBL" id="WLXI01000040">
    <property type="protein sequence ID" value="MTD01736.1"/>
    <property type="molecule type" value="Genomic_DNA"/>
</dbReference>
<evidence type="ECO:0000313" key="1">
    <source>
        <dbReference type="EMBL" id="MTD01736.1"/>
    </source>
</evidence>
<gene>
    <name evidence="1" type="ORF">GKS16_05555</name>
</gene>
<dbReference type="Pfam" id="PF08282">
    <property type="entry name" value="Hydrolase_3"/>
    <property type="match status" value="1"/>
</dbReference>
<keyword evidence="1" id="KW-0378">Hydrolase</keyword>
<dbReference type="InterPro" id="IPR036412">
    <property type="entry name" value="HAD-like_sf"/>
</dbReference>
<dbReference type="PANTHER" id="PTHR10000:SF53">
    <property type="entry name" value="5-AMINO-6-(5-PHOSPHO-D-RIBITYLAMINO)URACIL PHOSPHATASE YBJI-RELATED"/>
    <property type="match status" value="1"/>
</dbReference>
<proteinExistence type="predicted"/>
<dbReference type="NCBIfam" id="TIGR00099">
    <property type="entry name" value="Cof-subfamily"/>
    <property type="match status" value="1"/>
</dbReference>
<dbReference type="InterPro" id="IPR023214">
    <property type="entry name" value="HAD_sf"/>
</dbReference>